<dbReference type="InterPro" id="IPR028971">
    <property type="entry name" value="NAD-GDH_cat"/>
</dbReference>
<dbReference type="SUPFAM" id="SSF53223">
    <property type="entry name" value="Aminoacid dehydrogenase-like, N-terminal domain"/>
    <property type="match status" value="1"/>
</dbReference>
<feature type="domain" description="NAD-glutamate dehydrogenase N-terminal ACT1" evidence="4">
    <location>
        <begin position="32"/>
        <end position="176"/>
    </location>
</feature>
<feature type="domain" description="NAD-specific glutamate dehydrogenase C-terminal" evidence="3">
    <location>
        <begin position="1278"/>
        <end position="1608"/>
    </location>
</feature>
<gene>
    <name evidence="7" type="ORF">EDC22_103103</name>
</gene>
<dbReference type="InterPro" id="IPR049059">
    <property type="entry name" value="NAD_Glu_DH_HM1"/>
</dbReference>
<dbReference type="InterPro" id="IPR024727">
    <property type="entry name" value="NAD_Glu_DH_N_ACT1"/>
</dbReference>
<name>A0A4R3ME87_9HYPH</name>
<evidence type="ECO:0000259" key="2">
    <source>
        <dbReference type="Pfam" id="PF05088"/>
    </source>
</evidence>
<accession>A0A4R3ME87</accession>
<dbReference type="InterPro" id="IPR049062">
    <property type="entry name" value="NAD_Glu_DH_ACT2"/>
</dbReference>
<evidence type="ECO:0000259" key="3">
    <source>
        <dbReference type="Pfam" id="PF21074"/>
    </source>
</evidence>
<evidence type="ECO:0000259" key="6">
    <source>
        <dbReference type="Pfam" id="PF21077"/>
    </source>
</evidence>
<dbReference type="Pfam" id="PF21074">
    <property type="entry name" value="GDH_C"/>
    <property type="match status" value="1"/>
</dbReference>
<dbReference type="GO" id="GO:0004069">
    <property type="term" value="F:L-aspartate:2-oxoglutarate aminotransferase activity"/>
    <property type="evidence" value="ECO:0007669"/>
    <property type="project" value="InterPro"/>
</dbReference>
<dbReference type="GO" id="GO:0004352">
    <property type="term" value="F:glutamate dehydrogenase (NAD+) activity"/>
    <property type="evidence" value="ECO:0007669"/>
    <property type="project" value="InterPro"/>
</dbReference>
<dbReference type="InterPro" id="IPR046346">
    <property type="entry name" value="Aminoacid_DH-like_N_sf"/>
</dbReference>
<feature type="domain" description="NAD-glutamate dehydrogenase catalytic" evidence="2">
    <location>
        <begin position="739"/>
        <end position="1232"/>
    </location>
</feature>
<reference evidence="7 8" key="1">
    <citation type="submission" date="2019-03" db="EMBL/GenBank/DDBJ databases">
        <title>Genomic Encyclopedia of Type Strains, Phase IV (KMG-IV): sequencing the most valuable type-strain genomes for metagenomic binning, comparative biology and taxonomic classification.</title>
        <authorList>
            <person name="Goeker M."/>
        </authorList>
    </citation>
    <scope>NUCLEOTIDE SEQUENCE [LARGE SCALE GENOMIC DNA]</scope>
    <source>
        <strain evidence="7 8">DSM 19345</strain>
    </source>
</reference>
<protein>
    <submittedName>
        <fullName evidence="7">Glutamate dehydrogenase</fullName>
    </submittedName>
</protein>
<dbReference type="PANTHER" id="PTHR43403:SF1">
    <property type="entry name" value="NAD-SPECIFIC GLUTAMATE DEHYDROGENASE"/>
    <property type="match status" value="1"/>
</dbReference>
<evidence type="ECO:0000313" key="8">
    <source>
        <dbReference type="Proteomes" id="UP000295678"/>
    </source>
</evidence>
<dbReference type="Pfam" id="PF21076">
    <property type="entry name" value="GDH_ACT2"/>
    <property type="match status" value="1"/>
</dbReference>
<dbReference type="InterPro" id="IPR048381">
    <property type="entry name" value="GDH_C"/>
</dbReference>
<feature type="domain" description="NAD-glutamate dehydrogenase ACT2" evidence="5">
    <location>
        <begin position="413"/>
        <end position="502"/>
    </location>
</feature>
<comment type="caution">
    <text evidence="7">The sequence shown here is derived from an EMBL/GenBank/DDBJ whole genome shotgun (WGS) entry which is preliminary data.</text>
</comment>
<dbReference type="InterPro" id="IPR049056">
    <property type="entry name" value="NAD_Glu_DH_HM3"/>
</dbReference>
<dbReference type="InterPro" id="IPR036291">
    <property type="entry name" value="NAD(P)-bd_dom_sf"/>
</dbReference>
<dbReference type="EMBL" id="SMAK01000003">
    <property type="protein sequence ID" value="TCT11791.1"/>
    <property type="molecule type" value="Genomic_DNA"/>
</dbReference>
<organism evidence="7 8">
    <name type="scientific">Tepidamorphus gemmatus</name>
    <dbReference type="NCBI Taxonomy" id="747076"/>
    <lineage>
        <taxon>Bacteria</taxon>
        <taxon>Pseudomonadati</taxon>
        <taxon>Pseudomonadota</taxon>
        <taxon>Alphaproteobacteria</taxon>
        <taxon>Hyphomicrobiales</taxon>
        <taxon>Tepidamorphaceae</taxon>
        <taxon>Tepidamorphus</taxon>
    </lineage>
</organism>
<proteinExistence type="predicted"/>
<dbReference type="InterPro" id="IPR007780">
    <property type="entry name" value="NAD_Glu_DH_bac"/>
</dbReference>
<dbReference type="PANTHER" id="PTHR43403">
    <property type="entry name" value="NAD-SPECIFIC GLUTAMATE DEHYDROGENASE"/>
    <property type="match status" value="1"/>
</dbReference>
<dbReference type="Pfam" id="PF21075">
    <property type="entry name" value="GDH_ACT1"/>
    <property type="match status" value="1"/>
</dbReference>
<dbReference type="GO" id="GO:0006538">
    <property type="term" value="P:L-glutamate catabolic process"/>
    <property type="evidence" value="ECO:0007669"/>
    <property type="project" value="InterPro"/>
</dbReference>
<dbReference type="OrthoDB" id="9758052at2"/>
<dbReference type="InterPro" id="IPR049058">
    <property type="entry name" value="NAD_Glu_DH_HM2"/>
</dbReference>
<dbReference type="PIRSF" id="PIRSF036761">
    <property type="entry name" value="GDH_Mll4104"/>
    <property type="match status" value="1"/>
</dbReference>
<evidence type="ECO:0000259" key="5">
    <source>
        <dbReference type="Pfam" id="PF21076"/>
    </source>
</evidence>
<dbReference type="Pfam" id="PF21079">
    <property type="entry name" value="GDH_HM2"/>
    <property type="match status" value="1"/>
</dbReference>
<dbReference type="Proteomes" id="UP000295678">
    <property type="component" value="Unassembled WGS sequence"/>
</dbReference>
<keyword evidence="8" id="KW-1185">Reference proteome</keyword>
<keyword evidence="1" id="KW-0560">Oxidoreductase</keyword>
<dbReference type="InterPro" id="IPR049064">
    <property type="entry name" value="NAD_Glu_DH_ACT3"/>
</dbReference>
<evidence type="ECO:0000259" key="4">
    <source>
        <dbReference type="Pfam" id="PF21075"/>
    </source>
</evidence>
<feature type="domain" description="NAD-glutamate dehydrogenase ACT3" evidence="6">
    <location>
        <begin position="558"/>
        <end position="638"/>
    </location>
</feature>
<dbReference type="SUPFAM" id="SSF51735">
    <property type="entry name" value="NAD(P)-binding Rossmann-fold domains"/>
    <property type="match status" value="1"/>
</dbReference>
<dbReference type="RefSeq" id="WP_132805706.1">
    <property type="nucleotide sequence ID" value="NZ_SMAK01000003.1"/>
</dbReference>
<dbReference type="Gene3D" id="3.40.50.720">
    <property type="entry name" value="NAD(P)-binding Rossmann-like Domain"/>
    <property type="match status" value="1"/>
</dbReference>
<sequence length="1615" mass="179867">MPQRDQDRRDALIDAAIKALPARSRKGELGDFVRCLFADGAFEDLVVYTPADLARLADSAWRFSATRTPGQQKIRVINPELTEAGGDSALATVTIVELVNDNMPFLLDSAMAELQERGYEVRLVLHPIVSVRRDAKGRRTAFLGRSAKGEGIIRESLIHIHVGRIDSDLERRQTAAALGRVDDAVRMAVSDWQPMLARLRAEIEGYRNNPPPIPTEEIAEAISFLEWICDDNFTFLGMREYAFVGGLADGKLERIASSEGAGLGLLRDPDVMVLRRGREFVAYTPELREFLMQPVPLIVTKANVKSPVHRRVHLDYIGVKTFDGNGILTGELRVVGLFTASAYTRGVRSIPYLRRRVDLVMERLGFDPDSHSGKALLNVLETFPRDELFQIDQETLQSWVVSILQLGERPRIRVLWRADKFDRFVSVLVYVPRDRFNTDARIAIGNLLAQAFEGRVSAFYPYYPEGPLARVHFIIGRYEGTTPQPDTSRLEAEVARIVRTWTDNLKAALVHQHDEFRATELFQRYRDAFSGGYQNQYPAEVAVHDIDIVERLVGQDNLAIDFYRADIDRPERLGLKLFSLGRPLPLSERVPILENMGFRVINERTFRIDRPGPEEPARIWLHDMALARSDGAAFDRESLHGPLENAFLAVIQGRAESDGYNALVLRCGLEWRPISVLRAYSRYLQQARVPYSQDYMWRTLQRHPDIAAMLFELFACRFQPDGREPAARSEAEAAIAARIEAALEAVPSLDEDRIIRAFMTLIRATLRTNFYQTDVHGEPKPALALKLASRQIDDLPEPRPFAEIFVYSPRVQGVHLRFGKIARGGLRWSDRPQDFRTEVLGLVKAQQVKNAVIVPVGAKGGFVPASLPASGREAVLEEGIACYRIFVGSLLDVTDNLSEAQVLPPPATVRHDDDDPYLVVAADKGTATFSDIANAISESRDFWLGDAFASGGSAGYDHKKMGITARGAWEAVKRHFREMDIDIQTTPFTVAGVGDMSGDVFGNGMLLSQQIRLVAAFDHRDIFIDPNPDPAVSFAERKRLFELPRSSWQDYSRELISPGGGVFSRQDKAIALTPEMQELLKLSRRSATPNDIISAILRAEVDLLWFGGIGTYVRASDESDDQVGDRANDAVRVAARELRAKVVGEGANLGVTQRGRIEFALAGGRINTDAIDNSAGVNTSDVEVNIKIALGTVVRSGALDLAGRNRLLAEMTDSVAALVLRNNYLQTLALSLAERRGLAEIDFQQRLMRELERDRALDRVVETLPDDAELRARAERKQPLTRPELAVLLAYAKIDLYSRLLASDVPDDPYLGRELMRYFPEQLCERFPDAIAGHRLRREIISTMLANSMINRCGPTMLVRLADETGAGVPAIAAAFAAARNAFSLTELNSEIDALDNRIPGALQLDLYAALQDILLRATSWFLRNVDLTHGLADVIEHYRSGTQALARELGRLVVREDAEAIEARAAELMAAGLPGDLARRIAGAPWMTRAPDIILVADRTGSKLTAVAETFFAFASELGVQQLMEASRHLDLADYYDRMALNRTLGLISQAQRRLVGEILATGKSGRAALEAWRHSRREMLSRIEPMLDDIRRGEMTLSRLAVAASLFNDLAGE</sequence>
<dbReference type="Pfam" id="PF05088">
    <property type="entry name" value="Bac_GDH_CD"/>
    <property type="match status" value="1"/>
</dbReference>
<evidence type="ECO:0000313" key="7">
    <source>
        <dbReference type="EMBL" id="TCT11791.1"/>
    </source>
</evidence>
<dbReference type="Pfam" id="PF21073">
    <property type="entry name" value="GDH_HM1"/>
    <property type="match status" value="1"/>
</dbReference>
<dbReference type="Pfam" id="PF21078">
    <property type="entry name" value="GDH_HM3"/>
    <property type="match status" value="1"/>
</dbReference>
<evidence type="ECO:0000256" key="1">
    <source>
        <dbReference type="ARBA" id="ARBA00023002"/>
    </source>
</evidence>
<dbReference type="Pfam" id="PF21077">
    <property type="entry name" value="GDH_ACT3"/>
    <property type="match status" value="1"/>
</dbReference>